<dbReference type="InterPro" id="IPR041614">
    <property type="entry name" value="DprA_WH"/>
</dbReference>
<evidence type="ECO:0000259" key="3">
    <source>
        <dbReference type="Pfam" id="PF17782"/>
    </source>
</evidence>
<reference evidence="4 5" key="1">
    <citation type="submission" date="2019-08" db="EMBL/GenBank/DDBJ databases">
        <authorList>
            <person name="Ye J."/>
        </authorList>
    </citation>
    <scope>NUCLEOTIDE SEQUENCE [LARGE SCALE GENOMIC DNA]</scope>
    <source>
        <strain evidence="4 5">TK008</strain>
    </source>
</reference>
<feature type="domain" description="Smf/DprA SLOG" evidence="2">
    <location>
        <begin position="88"/>
        <end position="292"/>
    </location>
</feature>
<keyword evidence="5" id="KW-1185">Reference proteome</keyword>
<evidence type="ECO:0000259" key="2">
    <source>
        <dbReference type="Pfam" id="PF02481"/>
    </source>
</evidence>
<evidence type="ECO:0000256" key="1">
    <source>
        <dbReference type="ARBA" id="ARBA00006525"/>
    </source>
</evidence>
<dbReference type="Proteomes" id="UP000321562">
    <property type="component" value="Unassembled WGS sequence"/>
</dbReference>
<dbReference type="Pfam" id="PF17782">
    <property type="entry name" value="WHD_DprA"/>
    <property type="match status" value="1"/>
</dbReference>
<sequence>MRLLSFNTPHTPLTAKDDDLSFLRLIRSRRVGHATFHRMIAEHGGVAAALDALPEIARQAGVKDYTTCTEAAAFAELKAGRKANARLVRCDQHEYPALLRQISDAPPVIWVKGNLSALNRPMIAVIGARNASSLGLRMARGMAGALSEMGIGIVAGLARGIDTAAHEASLKAGTVAVMAGGIDQIYPAENSALAAMLCDRGCLLSEQPPGLSPVARHFPLRNRIISGLSHGVVVVEAAVKSGSLITARDALDQGREVMAVPGHPVDGRAGGCNQLLRDGATLVRNAEDVLLALPQLQQAVATGEGTLRNFADDAFPAVAPGRPSANITAAAQGDLPLPHRGASVAQVDAQVLSHLSPSPTEENALIRDTGLSAANLAPVLLRLELSGKLTRLAGGRIALL</sequence>
<accession>A0A5C6S6P1</accession>
<dbReference type="Pfam" id="PF02481">
    <property type="entry name" value="DNA_processg_A"/>
    <property type="match status" value="1"/>
</dbReference>
<organism evidence="4 5">
    <name type="scientific">Paracoccus aurantiacus</name>
    <dbReference type="NCBI Taxonomy" id="2599412"/>
    <lineage>
        <taxon>Bacteria</taxon>
        <taxon>Pseudomonadati</taxon>
        <taxon>Pseudomonadota</taxon>
        <taxon>Alphaproteobacteria</taxon>
        <taxon>Rhodobacterales</taxon>
        <taxon>Paracoccaceae</taxon>
        <taxon>Paracoccus</taxon>
    </lineage>
</organism>
<comment type="caution">
    <text evidence="4">The sequence shown here is derived from an EMBL/GenBank/DDBJ whole genome shotgun (WGS) entry which is preliminary data.</text>
</comment>
<dbReference type="SUPFAM" id="SSF102405">
    <property type="entry name" value="MCP/YpsA-like"/>
    <property type="match status" value="1"/>
</dbReference>
<dbReference type="AlphaFoldDB" id="A0A5C6S6P1"/>
<dbReference type="GO" id="GO:0009294">
    <property type="term" value="P:DNA-mediated transformation"/>
    <property type="evidence" value="ECO:0007669"/>
    <property type="project" value="InterPro"/>
</dbReference>
<evidence type="ECO:0000313" key="4">
    <source>
        <dbReference type="EMBL" id="TXB69997.1"/>
    </source>
</evidence>
<dbReference type="EMBL" id="VOPL01000002">
    <property type="protein sequence ID" value="TXB69997.1"/>
    <property type="molecule type" value="Genomic_DNA"/>
</dbReference>
<dbReference type="OrthoDB" id="9785707at2"/>
<evidence type="ECO:0000313" key="5">
    <source>
        <dbReference type="Proteomes" id="UP000321562"/>
    </source>
</evidence>
<dbReference type="PANTHER" id="PTHR43022">
    <property type="entry name" value="PROTEIN SMF"/>
    <property type="match status" value="1"/>
</dbReference>
<feature type="domain" description="DprA winged helix" evidence="3">
    <location>
        <begin position="342"/>
        <end position="395"/>
    </location>
</feature>
<dbReference type="InterPro" id="IPR003488">
    <property type="entry name" value="DprA"/>
</dbReference>
<dbReference type="NCBIfam" id="TIGR00732">
    <property type="entry name" value="dprA"/>
    <property type="match status" value="1"/>
</dbReference>
<name>A0A5C6S6P1_9RHOB</name>
<protein>
    <submittedName>
        <fullName evidence="4">DNA-protecting protein DprA</fullName>
    </submittedName>
</protein>
<dbReference type="InterPro" id="IPR057666">
    <property type="entry name" value="DrpA_SLOG"/>
</dbReference>
<dbReference type="PANTHER" id="PTHR43022:SF1">
    <property type="entry name" value="PROTEIN SMF"/>
    <property type="match status" value="1"/>
</dbReference>
<proteinExistence type="inferred from homology"/>
<dbReference type="InterPro" id="IPR036388">
    <property type="entry name" value="WH-like_DNA-bd_sf"/>
</dbReference>
<comment type="similarity">
    <text evidence="1">Belongs to the DprA/Smf family.</text>
</comment>
<dbReference type="Gene3D" id="3.40.50.450">
    <property type="match status" value="1"/>
</dbReference>
<dbReference type="Gene3D" id="1.10.10.10">
    <property type="entry name" value="Winged helix-like DNA-binding domain superfamily/Winged helix DNA-binding domain"/>
    <property type="match status" value="1"/>
</dbReference>
<gene>
    <name evidence="4" type="primary">dprA</name>
    <name evidence="4" type="ORF">FQV27_07825</name>
</gene>
<dbReference type="RefSeq" id="WP_147097288.1">
    <property type="nucleotide sequence ID" value="NZ_JBHUFH010000001.1"/>
</dbReference>
<dbReference type="Pfam" id="PF21102">
    <property type="entry name" value="DprA_N"/>
    <property type="match status" value="1"/>
</dbReference>